<dbReference type="SUPFAM" id="SSF54593">
    <property type="entry name" value="Glyoxalase/Bleomycin resistance protein/Dihydroxybiphenyl dioxygenase"/>
    <property type="match status" value="1"/>
</dbReference>
<dbReference type="Gene3D" id="3.10.180.10">
    <property type="entry name" value="2,3-Dihydroxybiphenyl 1,2-Dioxygenase, domain 1"/>
    <property type="match status" value="1"/>
</dbReference>
<dbReference type="InterPro" id="IPR029068">
    <property type="entry name" value="Glyas_Bleomycin-R_OHBP_Dase"/>
</dbReference>
<name>A0A7Y0L7Y5_9FIRM</name>
<dbReference type="AlphaFoldDB" id="A0A7Y0L7Y5"/>
<dbReference type="Proteomes" id="UP000533476">
    <property type="component" value="Unassembled WGS sequence"/>
</dbReference>
<dbReference type="Pfam" id="PF00903">
    <property type="entry name" value="Glyoxalase"/>
    <property type="match status" value="1"/>
</dbReference>
<accession>A0A7Y0L7Y5</accession>
<reference evidence="2 3" key="1">
    <citation type="submission" date="2020-04" db="EMBL/GenBank/DDBJ databases">
        <authorList>
            <person name="Zhang R."/>
            <person name="Schippers A."/>
        </authorList>
    </citation>
    <scope>NUCLEOTIDE SEQUENCE [LARGE SCALE GENOMIC DNA]</scope>
    <source>
        <strain evidence="2 3">DSM 109850</strain>
    </source>
</reference>
<feature type="domain" description="Glyoxalase/fosfomycin resistance/dioxygenase" evidence="1">
    <location>
        <begin position="11"/>
        <end position="90"/>
    </location>
</feature>
<organism evidence="2 3">
    <name type="scientific">Sulfobacillus harzensis</name>
    <dbReference type="NCBI Taxonomy" id="2729629"/>
    <lineage>
        <taxon>Bacteria</taxon>
        <taxon>Bacillati</taxon>
        <taxon>Bacillota</taxon>
        <taxon>Clostridia</taxon>
        <taxon>Eubacteriales</taxon>
        <taxon>Clostridiales Family XVII. Incertae Sedis</taxon>
        <taxon>Sulfobacillus</taxon>
    </lineage>
</organism>
<sequence>MPSKTDGSVLNHLAFAMYPTRDVHRAVEFYREALGAEARWWPDENTALLQTPGAQRPDIMVEQDAFECTIGAGTVFLVTNVDEYYGTWKHAFTWVLPPCDVPPGRYAVYQDHDGSPVRIFDLSNDTFPQRSLLGAR</sequence>
<dbReference type="CDD" id="cd06587">
    <property type="entry name" value="VOC"/>
    <property type="match status" value="1"/>
</dbReference>
<proteinExistence type="predicted"/>
<evidence type="ECO:0000313" key="3">
    <source>
        <dbReference type="Proteomes" id="UP000533476"/>
    </source>
</evidence>
<dbReference type="RefSeq" id="WP_169103176.1">
    <property type="nucleotide sequence ID" value="NZ_JABBVZ010000187.1"/>
</dbReference>
<keyword evidence="3" id="KW-1185">Reference proteome</keyword>
<evidence type="ECO:0000313" key="2">
    <source>
        <dbReference type="EMBL" id="NMP24974.1"/>
    </source>
</evidence>
<dbReference type="InterPro" id="IPR004360">
    <property type="entry name" value="Glyas_Fos-R_dOase_dom"/>
</dbReference>
<comment type="caution">
    <text evidence="2">The sequence shown here is derived from an EMBL/GenBank/DDBJ whole genome shotgun (WGS) entry which is preliminary data.</text>
</comment>
<evidence type="ECO:0000259" key="1">
    <source>
        <dbReference type="Pfam" id="PF00903"/>
    </source>
</evidence>
<dbReference type="EMBL" id="JABBVZ010000187">
    <property type="protein sequence ID" value="NMP24974.1"/>
    <property type="molecule type" value="Genomic_DNA"/>
</dbReference>
<gene>
    <name evidence="2" type="ORF">HIJ39_21950</name>
</gene>
<protein>
    <recommendedName>
        <fullName evidence="1">Glyoxalase/fosfomycin resistance/dioxygenase domain-containing protein</fullName>
    </recommendedName>
</protein>